<dbReference type="PANTHER" id="PTHR43479:SF11">
    <property type="entry name" value="ACREF_ENVCD OPERON REPRESSOR-RELATED"/>
    <property type="match status" value="1"/>
</dbReference>
<name>A0ABT8I1E9_9BACL</name>
<keyword evidence="5" id="KW-1185">Reference proteome</keyword>
<comment type="caution">
    <text evidence="4">The sequence shown here is derived from an EMBL/GenBank/DDBJ whole genome shotgun (WGS) entry which is preliminary data.</text>
</comment>
<dbReference type="SUPFAM" id="SSF46689">
    <property type="entry name" value="Homeodomain-like"/>
    <property type="match status" value="1"/>
</dbReference>
<dbReference type="PANTHER" id="PTHR43479">
    <property type="entry name" value="ACREF/ENVCD OPERON REPRESSOR-RELATED"/>
    <property type="match status" value="1"/>
</dbReference>
<dbReference type="PRINTS" id="PR00455">
    <property type="entry name" value="HTHTETR"/>
</dbReference>
<gene>
    <name evidence="4" type="ORF">QYB97_20145</name>
</gene>
<dbReference type="Pfam" id="PF00440">
    <property type="entry name" value="TetR_N"/>
    <property type="match status" value="1"/>
</dbReference>
<protein>
    <submittedName>
        <fullName evidence="4">TetR/AcrR family transcriptional regulator</fullName>
    </submittedName>
</protein>
<keyword evidence="1 2" id="KW-0238">DNA-binding</keyword>
<reference evidence="4" key="1">
    <citation type="submission" date="2023-07" db="EMBL/GenBank/DDBJ databases">
        <title>Fictibacillus sp. isolated from freshwater pond.</title>
        <authorList>
            <person name="Kirdat K."/>
            <person name="Bhat A."/>
            <person name="Mourya A."/>
            <person name="Yadav A."/>
        </authorList>
    </citation>
    <scope>NUCLEOTIDE SEQUENCE</scope>
    <source>
        <strain evidence="4">NE201</strain>
    </source>
</reference>
<dbReference type="InterPro" id="IPR009057">
    <property type="entry name" value="Homeodomain-like_sf"/>
</dbReference>
<dbReference type="Gene3D" id="1.10.357.10">
    <property type="entry name" value="Tetracycline Repressor, domain 2"/>
    <property type="match status" value="1"/>
</dbReference>
<dbReference type="RefSeq" id="WP_301167817.1">
    <property type="nucleotide sequence ID" value="NZ_JAUHTR010000014.1"/>
</dbReference>
<dbReference type="PROSITE" id="PS50977">
    <property type="entry name" value="HTH_TETR_2"/>
    <property type="match status" value="1"/>
</dbReference>
<organism evidence="4 5">
    <name type="scientific">Fictibacillus fluitans</name>
    <dbReference type="NCBI Taxonomy" id="3058422"/>
    <lineage>
        <taxon>Bacteria</taxon>
        <taxon>Bacillati</taxon>
        <taxon>Bacillota</taxon>
        <taxon>Bacilli</taxon>
        <taxon>Bacillales</taxon>
        <taxon>Fictibacillaceae</taxon>
        <taxon>Fictibacillus</taxon>
    </lineage>
</organism>
<sequence>MSSKHTRSEETKKNILKAAGKLFMTHGYESVTIRQIAKEAGCSHTAIYLYYKDKESLLHQLAMPLLQQLSEKMNSITHSNEVDDWAKLKGMCSSFITFCLQHKSMYSTFMTANATRVDEKDPKLQIHNVRIELFQLLRQMLQNALRLSDEKKSLSFARALFYNLHGIISTYIENKEPLEDLTARLSSTFDLSVEAMLLGFREIMKQGVENDEG</sequence>
<evidence type="ECO:0000256" key="1">
    <source>
        <dbReference type="ARBA" id="ARBA00023125"/>
    </source>
</evidence>
<feature type="DNA-binding region" description="H-T-H motif" evidence="2">
    <location>
        <begin position="32"/>
        <end position="51"/>
    </location>
</feature>
<dbReference type="InterPro" id="IPR050624">
    <property type="entry name" value="HTH-type_Tx_Regulator"/>
</dbReference>
<dbReference type="EMBL" id="JAUHTR010000014">
    <property type="protein sequence ID" value="MDN4526804.1"/>
    <property type="molecule type" value="Genomic_DNA"/>
</dbReference>
<dbReference type="InterPro" id="IPR001647">
    <property type="entry name" value="HTH_TetR"/>
</dbReference>
<evidence type="ECO:0000256" key="2">
    <source>
        <dbReference type="PROSITE-ProRule" id="PRU00335"/>
    </source>
</evidence>
<evidence type="ECO:0000259" key="3">
    <source>
        <dbReference type="PROSITE" id="PS50977"/>
    </source>
</evidence>
<evidence type="ECO:0000313" key="5">
    <source>
        <dbReference type="Proteomes" id="UP001172721"/>
    </source>
</evidence>
<evidence type="ECO:0000313" key="4">
    <source>
        <dbReference type="EMBL" id="MDN4526804.1"/>
    </source>
</evidence>
<feature type="domain" description="HTH tetR-type" evidence="3">
    <location>
        <begin position="9"/>
        <end position="69"/>
    </location>
</feature>
<dbReference type="Proteomes" id="UP001172721">
    <property type="component" value="Unassembled WGS sequence"/>
</dbReference>
<accession>A0ABT8I1E9</accession>
<proteinExistence type="predicted"/>